<evidence type="ECO:0000256" key="10">
    <source>
        <dbReference type="ARBA" id="ARBA00022871"/>
    </source>
</evidence>
<proteinExistence type="inferred from homology"/>
<feature type="domain" description="Protein kinase" evidence="13">
    <location>
        <begin position="20"/>
        <end position="276"/>
    </location>
</feature>
<keyword evidence="3" id="KW-0597">Phosphoprotein</keyword>
<evidence type="ECO:0000256" key="8">
    <source>
        <dbReference type="ARBA" id="ARBA00022842"/>
    </source>
</evidence>
<name>T1FXF5_HELRO</name>
<sequence length="293" mass="33052">MSAEDLNDKSFGVLSLYGYTVNNEVLGVGAYSVLHSAFSKTHETEVAIKVIPKIRGAKEFLTQFLPKELELMKELVHPNIVTFMQVIETNVKIYIVMELVKGLSLLQAVQAKKQLNEKTSEKIFRQLCNGIEYIHEKGIAHRDLKCENILLDARGYVKIIDFGYAKSNLNSTDELIRSTTFCGSYAYACPEILQGRPYIPFLADVWSLGVILYIMVFGSLPFEDTNLQRLLKLVVIPLLMPTSIKISGRCQKTIRKILTPEEIRPSVSAVKELSWLRESSNDLKTSTLKETDA</sequence>
<dbReference type="InterPro" id="IPR011009">
    <property type="entry name" value="Kinase-like_dom_sf"/>
</dbReference>
<dbReference type="InterPro" id="IPR017441">
    <property type="entry name" value="Protein_kinase_ATP_BS"/>
</dbReference>
<dbReference type="EMBL" id="KB095811">
    <property type="protein sequence ID" value="ESO13025.1"/>
    <property type="molecule type" value="Genomic_DNA"/>
</dbReference>
<dbReference type="eggNOG" id="KOG0583">
    <property type="taxonomic scope" value="Eukaryota"/>
</dbReference>
<dbReference type="PROSITE" id="PS00108">
    <property type="entry name" value="PROTEIN_KINASE_ST"/>
    <property type="match status" value="1"/>
</dbReference>
<organism evidence="15 16">
    <name type="scientific">Helobdella robusta</name>
    <name type="common">Californian leech</name>
    <dbReference type="NCBI Taxonomy" id="6412"/>
    <lineage>
        <taxon>Eukaryota</taxon>
        <taxon>Metazoa</taxon>
        <taxon>Spiralia</taxon>
        <taxon>Lophotrochozoa</taxon>
        <taxon>Annelida</taxon>
        <taxon>Clitellata</taxon>
        <taxon>Hirudinea</taxon>
        <taxon>Rhynchobdellida</taxon>
        <taxon>Glossiphoniidae</taxon>
        <taxon>Helobdella</taxon>
    </lineage>
</organism>
<dbReference type="InterPro" id="IPR008271">
    <property type="entry name" value="Ser/Thr_kinase_AS"/>
</dbReference>
<dbReference type="InParanoid" id="T1FXF5"/>
<evidence type="ECO:0000313" key="14">
    <source>
        <dbReference type="EMBL" id="ESO13025.1"/>
    </source>
</evidence>
<keyword evidence="9" id="KW-0832">Ubl conjugation</keyword>
<evidence type="ECO:0000256" key="12">
    <source>
        <dbReference type="RuleBase" id="RU000304"/>
    </source>
</evidence>
<keyword evidence="2" id="KW-0217">Developmental protein</keyword>
<comment type="similarity">
    <text evidence="12">Belongs to the protein kinase superfamily.</text>
</comment>
<dbReference type="GO" id="GO:0005524">
    <property type="term" value="F:ATP binding"/>
    <property type="evidence" value="ECO:0007669"/>
    <property type="project" value="UniProtKB-UniRule"/>
</dbReference>
<evidence type="ECO:0000256" key="4">
    <source>
        <dbReference type="ARBA" id="ARBA00022723"/>
    </source>
</evidence>
<dbReference type="EnsemblMetazoa" id="HelroT63410">
    <property type="protein sequence ID" value="HelroP63410"/>
    <property type="gene ID" value="HelroG63410"/>
</dbReference>
<dbReference type="PANTHER" id="PTHR24346">
    <property type="entry name" value="MAP/MICROTUBULE AFFINITY-REGULATING KINASE"/>
    <property type="match status" value="1"/>
</dbReference>
<dbReference type="GO" id="GO:0004674">
    <property type="term" value="F:protein serine/threonine kinase activity"/>
    <property type="evidence" value="ECO:0000318"/>
    <property type="project" value="GO_Central"/>
</dbReference>
<keyword evidence="12" id="KW-0808">Transferase</keyword>
<comment type="cofactor">
    <cofactor evidence="1">
        <name>Mg(2+)</name>
        <dbReference type="ChEBI" id="CHEBI:18420"/>
    </cofactor>
</comment>
<dbReference type="OrthoDB" id="504170at2759"/>
<dbReference type="Proteomes" id="UP000015101">
    <property type="component" value="Unassembled WGS sequence"/>
</dbReference>
<reference evidence="14 16" key="2">
    <citation type="journal article" date="2013" name="Nature">
        <title>Insights into bilaterian evolution from three spiralian genomes.</title>
        <authorList>
            <person name="Simakov O."/>
            <person name="Marletaz F."/>
            <person name="Cho S.J."/>
            <person name="Edsinger-Gonzales E."/>
            <person name="Havlak P."/>
            <person name="Hellsten U."/>
            <person name="Kuo D.H."/>
            <person name="Larsson T."/>
            <person name="Lv J."/>
            <person name="Arendt D."/>
            <person name="Savage R."/>
            <person name="Osoegawa K."/>
            <person name="de Jong P."/>
            <person name="Grimwood J."/>
            <person name="Chapman J.A."/>
            <person name="Shapiro H."/>
            <person name="Aerts A."/>
            <person name="Otillar R.P."/>
            <person name="Terry A.Y."/>
            <person name="Boore J.L."/>
            <person name="Grigoriev I.V."/>
            <person name="Lindberg D.R."/>
            <person name="Seaver E.C."/>
            <person name="Weisblat D.A."/>
            <person name="Putnam N.H."/>
            <person name="Rokhsar D.S."/>
        </authorList>
    </citation>
    <scope>NUCLEOTIDE SEQUENCE</scope>
</reference>
<keyword evidence="12" id="KW-0723">Serine/threonine-protein kinase</keyword>
<dbReference type="STRING" id="6412.T1FXF5"/>
<dbReference type="OMA" id="NHRIYIF"/>
<evidence type="ECO:0000259" key="13">
    <source>
        <dbReference type="PROSITE" id="PS50011"/>
    </source>
</evidence>
<keyword evidence="4" id="KW-0479">Metal-binding</keyword>
<gene>
    <name evidence="15" type="primary">20213503</name>
    <name evidence="14" type="ORF">HELRODRAFT_63410</name>
</gene>
<dbReference type="GO" id="GO:0000287">
    <property type="term" value="F:magnesium ion binding"/>
    <property type="evidence" value="ECO:0007669"/>
    <property type="project" value="UniProtKB-ARBA"/>
</dbReference>
<dbReference type="CTD" id="20213503"/>
<dbReference type="PANTHER" id="PTHR24346:SF102">
    <property type="entry name" value="TESTIS-SPECIFIC SERINE_THREONINE-PROTEIN KINASE 1"/>
    <property type="match status" value="1"/>
</dbReference>
<dbReference type="KEGG" id="hro:HELRODRAFT_63410"/>
<keyword evidence="5 11" id="KW-0547">Nucleotide-binding</keyword>
<evidence type="ECO:0000256" key="3">
    <source>
        <dbReference type="ARBA" id="ARBA00022553"/>
    </source>
</evidence>
<reference evidence="16" key="1">
    <citation type="submission" date="2012-12" db="EMBL/GenBank/DDBJ databases">
        <authorList>
            <person name="Hellsten U."/>
            <person name="Grimwood J."/>
            <person name="Chapman J.A."/>
            <person name="Shapiro H."/>
            <person name="Aerts A."/>
            <person name="Otillar R.P."/>
            <person name="Terry A.Y."/>
            <person name="Boore J.L."/>
            <person name="Simakov O."/>
            <person name="Marletaz F."/>
            <person name="Cho S.-J."/>
            <person name="Edsinger-Gonzales E."/>
            <person name="Havlak P."/>
            <person name="Kuo D.-H."/>
            <person name="Larsson T."/>
            <person name="Lv J."/>
            <person name="Arendt D."/>
            <person name="Savage R."/>
            <person name="Osoegawa K."/>
            <person name="de Jong P."/>
            <person name="Lindberg D.R."/>
            <person name="Seaver E.C."/>
            <person name="Weisblat D.A."/>
            <person name="Putnam N.H."/>
            <person name="Grigoriev I.V."/>
            <person name="Rokhsar D.S."/>
        </authorList>
    </citation>
    <scope>NUCLEOTIDE SEQUENCE</scope>
</reference>
<dbReference type="PROSITE" id="PS50011">
    <property type="entry name" value="PROTEIN_KINASE_DOM"/>
    <property type="match status" value="1"/>
</dbReference>
<evidence type="ECO:0000256" key="11">
    <source>
        <dbReference type="PROSITE-ProRule" id="PRU10141"/>
    </source>
</evidence>
<dbReference type="GO" id="GO:0007283">
    <property type="term" value="P:spermatogenesis"/>
    <property type="evidence" value="ECO:0007669"/>
    <property type="project" value="UniProtKB-KW"/>
</dbReference>
<dbReference type="InterPro" id="IPR000719">
    <property type="entry name" value="Prot_kinase_dom"/>
</dbReference>
<evidence type="ECO:0000256" key="9">
    <source>
        <dbReference type="ARBA" id="ARBA00022843"/>
    </source>
</evidence>
<dbReference type="SMART" id="SM00220">
    <property type="entry name" value="S_TKc"/>
    <property type="match status" value="1"/>
</dbReference>
<dbReference type="RefSeq" id="XP_009009745.1">
    <property type="nucleotide sequence ID" value="XM_009011497.1"/>
</dbReference>
<dbReference type="Gene3D" id="1.10.510.10">
    <property type="entry name" value="Transferase(Phosphotransferase) domain 1"/>
    <property type="match status" value="1"/>
</dbReference>
<keyword evidence="12" id="KW-0418">Kinase</keyword>
<dbReference type="SUPFAM" id="SSF56112">
    <property type="entry name" value="Protein kinase-like (PK-like)"/>
    <property type="match status" value="1"/>
</dbReference>
<keyword evidence="8" id="KW-0460">Magnesium</keyword>
<evidence type="ECO:0000256" key="5">
    <source>
        <dbReference type="ARBA" id="ARBA00022741"/>
    </source>
</evidence>
<dbReference type="AlphaFoldDB" id="T1FXF5"/>
<feature type="binding site" evidence="11">
    <location>
        <position position="49"/>
    </location>
    <ligand>
        <name>ATP</name>
        <dbReference type="ChEBI" id="CHEBI:30616"/>
    </ligand>
</feature>
<dbReference type="PROSITE" id="PS00107">
    <property type="entry name" value="PROTEIN_KINASE_ATP"/>
    <property type="match status" value="1"/>
</dbReference>
<dbReference type="FunFam" id="1.10.510.10:FF:001415">
    <property type="entry name" value="Predicted protein"/>
    <property type="match status" value="1"/>
</dbReference>
<reference evidence="15" key="3">
    <citation type="submission" date="2015-06" db="UniProtKB">
        <authorList>
            <consortium name="EnsemblMetazoa"/>
        </authorList>
    </citation>
    <scope>IDENTIFICATION</scope>
</reference>
<protein>
    <recommendedName>
        <fullName evidence="13">Protein kinase domain-containing protein</fullName>
    </recommendedName>
</protein>
<dbReference type="Pfam" id="PF00069">
    <property type="entry name" value="Pkinase"/>
    <property type="match status" value="1"/>
</dbReference>
<evidence type="ECO:0000313" key="16">
    <source>
        <dbReference type="Proteomes" id="UP000015101"/>
    </source>
</evidence>
<keyword evidence="7 11" id="KW-0067">ATP-binding</keyword>
<dbReference type="EMBL" id="AMQM01000288">
    <property type="status" value="NOT_ANNOTATED_CDS"/>
    <property type="molecule type" value="Genomic_DNA"/>
</dbReference>
<keyword evidence="16" id="KW-1185">Reference proteome</keyword>
<evidence type="ECO:0000256" key="6">
    <source>
        <dbReference type="ARBA" id="ARBA00022782"/>
    </source>
</evidence>
<keyword evidence="6" id="KW-0221">Differentiation</keyword>
<evidence type="ECO:0000256" key="2">
    <source>
        <dbReference type="ARBA" id="ARBA00022473"/>
    </source>
</evidence>
<accession>T1FXF5</accession>
<evidence type="ECO:0000313" key="15">
    <source>
        <dbReference type="EnsemblMetazoa" id="HelroP63410"/>
    </source>
</evidence>
<dbReference type="GO" id="GO:0030154">
    <property type="term" value="P:cell differentiation"/>
    <property type="evidence" value="ECO:0007669"/>
    <property type="project" value="UniProtKB-KW"/>
</dbReference>
<evidence type="ECO:0000256" key="1">
    <source>
        <dbReference type="ARBA" id="ARBA00001946"/>
    </source>
</evidence>
<dbReference type="HOGENOM" id="CLU_000288_63_0_1"/>
<dbReference type="GeneID" id="20213503"/>
<evidence type="ECO:0000256" key="7">
    <source>
        <dbReference type="ARBA" id="ARBA00022840"/>
    </source>
</evidence>
<keyword evidence="10" id="KW-0744">Spermatogenesis</keyword>